<evidence type="ECO:0000256" key="3">
    <source>
        <dbReference type="ARBA" id="ARBA00005988"/>
    </source>
</evidence>
<evidence type="ECO:0000256" key="11">
    <source>
        <dbReference type="ARBA" id="ARBA00022833"/>
    </source>
</evidence>
<dbReference type="eggNOG" id="KOG2650">
    <property type="taxonomic scope" value="Eukaryota"/>
</dbReference>
<dbReference type="Ensembl" id="ENSLACT00000004990.1">
    <property type="protein sequence ID" value="ENSLACP00000004946.1"/>
    <property type="gene ID" value="ENSLACG00000004397.1"/>
</dbReference>
<keyword evidence="4" id="KW-1003">Cell membrane</keyword>
<dbReference type="InterPro" id="IPR057246">
    <property type="entry name" value="CARBOXYPEPT_ZN_1"/>
</dbReference>
<dbReference type="FunFam" id="3.40.630.10:FF:000050">
    <property type="entry name" value="Carboxypeptidase O"/>
    <property type="match status" value="1"/>
</dbReference>
<dbReference type="EMBL" id="AFYH01192534">
    <property type="status" value="NOT_ANNOTATED_CDS"/>
    <property type="molecule type" value="Genomic_DNA"/>
</dbReference>
<dbReference type="EMBL" id="AFYH01192536">
    <property type="status" value="NOT_ANNOTATED_CDS"/>
    <property type="molecule type" value="Genomic_DNA"/>
</dbReference>
<gene>
    <name evidence="22" type="primary">CPO</name>
</gene>
<dbReference type="PROSITE" id="PS52035">
    <property type="entry name" value="PEPTIDASE_M14"/>
    <property type="match status" value="1"/>
</dbReference>
<evidence type="ECO:0000256" key="15">
    <source>
        <dbReference type="ARBA" id="ARBA00023180"/>
    </source>
</evidence>
<evidence type="ECO:0000256" key="8">
    <source>
        <dbReference type="ARBA" id="ARBA00022723"/>
    </source>
</evidence>
<protein>
    <recommendedName>
        <fullName evidence="18">Carboxypeptidase O</fullName>
    </recommendedName>
</protein>
<evidence type="ECO:0000256" key="9">
    <source>
        <dbReference type="ARBA" id="ARBA00022729"/>
    </source>
</evidence>
<evidence type="ECO:0000259" key="21">
    <source>
        <dbReference type="PROSITE" id="PS52035"/>
    </source>
</evidence>
<comment type="similarity">
    <text evidence="3 19">Belongs to the peptidase M14 family.</text>
</comment>
<dbReference type="InterPro" id="IPR003146">
    <property type="entry name" value="M14A_act_pep"/>
</dbReference>
<keyword evidence="9 20" id="KW-0732">Signal</keyword>
<feature type="chain" id="PRO_5003579937" description="Carboxypeptidase O" evidence="20">
    <location>
        <begin position="24"/>
        <end position="453"/>
    </location>
</feature>
<accession>H3A5M5</accession>
<dbReference type="Pfam" id="PF02244">
    <property type="entry name" value="Propep_M14"/>
    <property type="match status" value="1"/>
</dbReference>
<evidence type="ECO:0000256" key="5">
    <source>
        <dbReference type="ARBA" id="ARBA00022622"/>
    </source>
</evidence>
<evidence type="ECO:0000256" key="18">
    <source>
        <dbReference type="ARBA" id="ARBA00071404"/>
    </source>
</evidence>
<reference evidence="22" key="2">
    <citation type="submission" date="2025-08" db="UniProtKB">
        <authorList>
            <consortium name="Ensembl"/>
        </authorList>
    </citation>
    <scope>IDENTIFICATION</scope>
</reference>
<evidence type="ECO:0000256" key="20">
    <source>
        <dbReference type="SAM" id="SignalP"/>
    </source>
</evidence>
<evidence type="ECO:0000256" key="17">
    <source>
        <dbReference type="ARBA" id="ARBA00058352"/>
    </source>
</evidence>
<comment type="subcellular location">
    <subcellularLocation>
        <location evidence="2">Apical cell membrane</location>
        <topology evidence="2">Lipid-anchor</topology>
        <topology evidence="2">GPI-anchor</topology>
    </subcellularLocation>
</comment>
<evidence type="ECO:0000256" key="6">
    <source>
        <dbReference type="ARBA" id="ARBA00022645"/>
    </source>
</evidence>
<dbReference type="InterPro" id="IPR000834">
    <property type="entry name" value="Peptidase_M14"/>
</dbReference>
<dbReference type="PANTHER" id="PTHR11705">
    <property type="entry name" value="PROTEASE FAMILY M14 CARBOXYPEPTIDASE A,B"/>
    <property type="match status" value="1"/>
</dbReference>
<dbReference type="SUPFAM" id="SSF53187">
    <property type="entry name" value="Zn-dependent exopeptidases"/>
    <property type="match status" value="1"/>
</dbReference>
<dbReference type="GO" id="GO:0098552">
    <property type="term" value="C:side of membrane"/>
    <property type="evidence" value="ECO:0007669"/>
    <property type="project" value="UniProtKB-KW"/>
</dbReference>
<dbReference type="Proteomes" id="UP000008672">
    <property type="component" value="Unassembled WGS sequence"/>
</dbReference>
<organism evidence="22 23">
    <name type="scientific">Latimeria chalumnae</name>
    <name type="common">Coelacanth</name>
    <dbReference type="NCBI Taxonomy" id="7897"/>
    <lineage>
        <taxon>Eukaryota</taxon>
        <taxon>Metazoa</taxon>
        <taxon>Chordata</taxon>
        <taxon>Craniata</taxon>
        <taxon>Vertebrata</taxon>
        <taxon>Euteleostomi</taxon>
        <taxon>Coelacanthiformes</taxon>
        <taxon>Coelacanthidae</taxon>
        <taxon>Latimeria</taxon>
    </lineage>
</organism>
<keyword evidence="6" id="KW-0121">Carboxypeptidase</keyword>
<keyword evidence="15" id="KW-0325">Glycoprotein</keyword>
<dbReference type="AlphaFoldDB" id="H3A5M5"/>
<dbReference type="SMART" id="SM00631">
    <property type="entry name" value="Zn_pept"/>
    <property type="match status" value="1"/>
</dbReference>
<evidence type="ECO:0000256" key="10">
    <source>
        <dbReference type="ARBA" id="ARBA00022801"/>
    </source>
</evidence>
<name>H3A5M5_LATCH</name>
<dbReference type="HOGENOM" id="CLU_019326_0_0_1"/>
<evidence type="ECO:0000313" key="22">
    <source>
        <dbReference type="Ensembl" id="ENSLACP00000004946.1"/>
    </source>
</evidence>
<dbReference type="GO" id="GO:0008270">
    <property type="term" value="F:zinc ion binding"/>
    <property type="evidence" value="ECO:0007669"/>
    <property type="project" value="InterPro"/>
</dbReference>
<feature type="signal peptide" evidence="20">
    <location>
        <begin position="1"/>
        <end position="23"/>
    </location>
</feature>
<evidence type="ECO:0000256" key="4">
    <source>
        <dbReference type="ARBA" id="ARBA00022475"/>
    </source>
</evidence>
<dbReference type="GeneTree" id="ENSGT00940000161508"/>
<keyword evidence="16" id="KW-0449">Lipoprotein</keyword>
<dbReference type="InterPro" id="IPR036990">
    <property type="entry name" value="M14A-like_propep"/>
</dbReference>
<dbReference type="FunCoup" id="H3A5M5">
    <property type="interactions" value="5"/>
</dbReference>
<keyword evidence="11" id="KW-0862">Zinc</keyword>
<dbReference type="Gene3D" id="3.40.630.10">
    <property type="entry name" value="Zn peptidases"/>
    <property type="match status" value="1"/>
</dbReference>
<evidence type="ECO:0000256" key="12">
    <source>
        <dbReference type="ARBA" id="ARBA00023049"/>
    </source>
</evidence>
<keyword evidence="5" id="KW-0336">GPI-anchor</keyword>
<evidence type="ECO:0000256" key="19">
    <source>
        <dbReference type="PROSITE-ProRule" id="PRU01379"/>
    </source>
</evidence>
<dbReference type="EMBL" id="AFYH01192535">
    <property type="status" value="NOT_ANNOTATED_CDS"/>
    <property type="molecule type" value="Genomic_DNA"/>
</dbReference>
<dbReference type="PRINTS" id="PR00765">
    <property type="entry name" value="CRBOXYPTASEA"/>
</dbReference>
<dbReference type="SUPFAM" id="SSF54897">
    <property type="entry name" value="Protease propeptides/inhibitors"/>
    <property type="match status" value="1"/>
</dbReference>
<dbReference type="GO" id="GO:0004181">
    <property type="term" value="F:metallocarboxypeptidase activity"/>
    <property type="evidence" value="ECO:0007669"/>
    <property type="project" value="Ensembl"/>
</dbReference>
<evidence type="ECO:0000256" key="2">
    <source>
        <dbReference type="ARBA" id="ARBA00004303"/>
    </source>
</evidence>
<dbReference type="OMA" id="EEQWAGQ"/>
<keyword evidence="8" id="KW-0479">Metal-binding</keyword>
<dbReference type="Gene3D" id="3.30.70.340">
    <property type="entry name" value="Metallocarboxypeptidase-like"/>
    <property type="match status" value="1"/>
</dbReference>
<dbReference type="PROSITE" id="PS00132">
    <property type="entry name" value="CARBOXYPEPT_ZN_1"/>
    <property type="match status" value="1"/>
</dbReference>
<dbReference type="Pfam" id="PF00246">
    <property type="entry name" value="Peptidase_M14"/>
    <property type="match status" value="1"/>
</dbReference>
<keyword evidence="13" id="KW-0472">Membrane</keyword>
<evidence type="ECO:0000313" key="23">
    <source>
        <dbReference type="Proteomes" id="UP000008672"/>
    </source>
</evidence>
<dbReference type="GO" id="GO:0016324">
    <property type="term" value="C:apical plasma membrane"/>
    <property type="evidence" value="ECO:0007669"/>
    <property type="project" value="UniProtKB-SubCell"/>
</dbReference>
<keyword evidence="14" id="KW-1015">Disulfide bond</keyword>
<evidence type="ECO:0000256" key="7">
    <source>
        <dbReference type="ARBA" id="ARBA00022670"/>
    </source>
</evidence>
<evidence type="ECO:0000256" key="14">
    <source>
        <dbReference type="ARBA" id="ARBA00023157"/>
    </source>
</evidence>
<sequence>LFFLSQSLFILVVVYSLTGTTESKNRDKVLQIIPANQEQADHVRKLSEVLLLDQWKHQVPDRTHPLEELHIFVPADSLQEVENSLREQSILFKILIENVQEFLEIQMSTHHSRHSRATNDYIYTKYHPMDEVYLWMEQIREQYGEVVTKHFLGMTYENREIYYLKIGKQSDKPKKIIWMDCGIHAREWISPAFCQWFVKEILNHYKSDPMISLFLQDIDFYVLPVLNIDGYIYSWTNERLWRKSRSPSSKETCPCVGTDLNRNFPAEWCSVGASRNCCSQLYCGAGPASEPEVKAVVDFVGSRLADILCFLTIHSYGQLILTPYGYTKNASSNHDEMMRVAKASALALKEKYGTEYKVGPSSWILYESSGSSRDWARYVGIEFSYTFELRDNGTYGFILPPEQIQPTCEETMAGVMTIIKLMHEKHFPNTAPTPVTVGATVLLSCSLSMVHAL</sequence>
<keyword evidence="10" id="KW-0378">Hydrolase</keyword>
<dbReference type="GO" id="GO:0005615">
    <property type="term" value="C:extracellular space"/>
    <property type="evidence" value="ECO:0007669"/>
    <property type="project" value="TreeGrafter"/>
</dbReference>
<evidence type="ECO:0000256" key="1">
    <source>
        <dbReference type="ARBA" id="ARBA00001947"/>
    </source>
</evidence>
<evidence type="ECO:0000256" key="13">
    <source>
        <dbReference type="ARBA" id="ARBA00023136"/>
    </source>
</evidence>
<dbReference type="PANTHER" id="PTHR11705:SF19">
    <property type="entry name" value="CARBOXYPEPTIDASE O"/>
    <property type="match status" value="1"/>
</dbReference>
<reference evidence="22" key="3">
    <citation type="submission" date="2025-09" db="UniProtKB">
        <authorList>
            <consortium name="Ensembl"/>
        </authorList>
    </citation>
    <scope>IDENTIFICATION</scope>
</reference>
<reference evidence="23" key="1">
    <citation type="submission" date="2011-08" db="EMBL/GenBank/DDBJ databases">
        <title>The draft genome of Latimeria chalumnae.</title>
        <authorList>
            <person name="Di Palma F."/>
            <person name="Alfoldi J."/>
            <person name="Johnson J."/>
            <person name="Berlin A."/>
            <person name="Gnerre S."/>
            <person name="Jaffe D."/>
            <person name="MacCallum I."/>
            <person name="Young S."/>
            <person name="Walker B.J."/>
            <person name="Lander E."/>
            <person name="Lindblad-Toh K."/>
        </authorList>
    </citation>
    <scope>NUCLEOTIDE SEQUENCE [LARGE SCALE GENOMIC DNA]</scope>
    <source>
        <strain evidence="23">Wild caught</strain>
    </source>
</reference>
<feature type="domain" description="Peptidase M14" evidence="21">
    <location>
        <begin position="125"/>
        <end position="422"/>
    </location>
</feature>
<feature type="active site" description="Proton donor/acceptor" evidence="19">
    <location>
        <position position="388"/>
    </location>
</feature>
<keyword evidence="23" id="KW-1185">Reference proteome</keyword>
<dbReference type="GO" id="GO:0006508">
    <property type="term" value="P:proteolysis"/>
    <property type="evidence" value="ECO:0007669"/>
    <property type="project" value="UniProtKB-KW"/>
</dbReference>
<dbReference type="InParanoid" id="H3A5M5"/>
<dbReference type="EMBL" id="AFYH01192533">
    <property type="status" value="NOT_ANNOTATED_CDS"/>
    <property type="molecule type" value="Genomic_DNA"/>
</dbReference>
<comment type="cofactor">
    <cofactor evidence="1">
        <name>Zn(2+)</name>
        <dbReference type="ChEBI" id="CHEBI:29105"/>
    </cofactor>
</comment>
<dbReference type="STRING" id="7897.ENSLACP00000004946"/>
<evidence type="ECO:0000256" key="16">
    <source>
        <dbReference type="ARBA" id="ARBA00023288"/>
    </source>
</evidence>
<keyword evidence="12" id="KW-0482">Metalloprotease</keyword>
<proteinExistence type="inferred from homology"/>
<keyword evidence="7" id="KW-0645">Protease</keyword>
<dbReference type="EMBL" id="AFYH01192537">
    <property type="status" value="NOT_ANNOTATED_CDS"/>
    <property type="molecule type" value="Genomic_DNA"/>
</dbReference>
<comment type="function">
    <text evidence="17">Carboxypeptidase which preferentially cleaves C-terminal acidic residues from peptides and proteins. Can also cleave C-terminal hydrophobic amino acids, with a preference for small residues over large residues.</text>
</comment>